<evidence type="ECO:0000313" key="6">
    <source>
        <dbReference type="EMBL" id="PXA66960.1"/>
    </source>
</evidence>
<evidence type="ECO:0000256" key="3">
    <source>
        <dbReference type="ARBA" id="ARBA00023027"/>
    </source>
</evidence>
<name>A0A2V3DUB7_9MICC</name>
<comment type="similarity">
    <text evidence="1">Belongs to the Gfo/Idh/MocA family.</text>
</comment>
<dbReference type="Pfam" id="PF01408">
    <property type="entry name" value="GFO_IDH_MocA"/>
    <property type="match status" value="1"/>
</dbReference>
<dbReference type="Gene3D" id="3.40.50.720">
    <property type="entry name" value="NAD(P)-binding Rossmann-like Domain"/>
    <property type="match status" value="1"/>
</dbReference>
<feature type="domain" description="Gfo/Idh/MocA-like oxidoreductase N-terminal" evidence="4">
    <location>
        <begin position="5"/>
        <end position="130"/>
    </location>
</feature>
<keyword evidence="7" id="KW-1185">Reference proteome</keyword>
<dbReference type="Proteomes" id="UP000246303">
    <property type="component" value="Unassembled WGS sequence"/>
</dbReference>
<dbReference type="EMBL" id="QHLZ01000002">
    <property type="protein sequence ID" value="PXA66960.1"/>
    <property type="molecule type" value="Genomic_DNA"/>
</dbReference>
<dbReference type="InterPro" id="IPR000683">
    <property type="entry name" value="Gfo/Idh/MocA-like_OxRdtase_N"/>
</dbReference>
<dbReference type="GO" id="GO:0000166">
    <property type="term" value="F:nucleotide binding"/>
    <property type="evidence" value="ECO:0007669"/>
    <property type="project" value="InterPro"/>
</dbReference>
<evidence type="ECO:0000256" key="2">
    <source>
        <dbReference type="ARBA" id="ARBA00023002"/>
    </source>
</evidence>
<dbReference type="GO" id="GO:0016491">
    <property type="term" value="F:oxidoreductase activity"/>
    <property type="evidence" value="ECO:0007669"/>
    <property type="project" value="UniProtKB-KW"/>
</dbReference>
<reference evidence="6 7" key="1">
    <citation type="submission" date="2018-05" db="EMBL/GenBank/DDBJ databases">
        <title>Genetic diversity of glacier-inhabiting Cryobacterium bacteria in China and description of Cryobacterium mengkeensis sp. nov. and Arthrobacter glacialis sp. nov.</title>
        <authorList>
            <person name="Liu Q."/>
            <person name="Xin Y.-H."/>
        </authorList>
    </citation>
    <scope>NUCLEOTIDE SEQUENCE [LARGE SCALE GENOMIC DNA]</scope>
    <source>
        <strain evidence="6 7">GP3</strain>
    </source>
</reference>
<dbReference type="InterPro" id="IPR036291">
    <property type="entry name" value="NAD(P)-bd_dom_sf"/>
</dbReference>
<dbReference type="AlphaFoldDB" id="A0A2V3DUB7"/>
<comment type="caution">
    <text evidence="6">The sequence shown here is derived from an EMBL/GenBank/DDBJ whole genome shotgun (WGS) entry which is preliminary data.</text>
</comment>
<evidence type="ECO:0000256" key="1">
    <source>
        <dbReference type="ARBA" id="ARBA00010928"/>
    </source>
</evidence>
<gene>
    <name evidence="6" type="ORF">CVS29_05285</name>
</gene>
<accession>A0A2V3DUB7</accession>
<evidence type="ECO:0000313" key="7">
    <source>
        <dbReference type="Proteomes" id="UP000246303"/>
    </source>
</evidence>
<dbReference type="PANTHER" id="PTHR43708">
    <property type="entry name" value="CONSERVED EXPRESSED OXIDOREDUCTASE (EUROFUNG)"/>
    <property type="match status" value="1"/>
</dbReference>
<dbReference type="Pfam" id="PF22725">
    <property type="entry name" value="GFO_IDH_MocA_C3"/>
    <property type="match status" value="1"/>
</dbReference>
<dbReference type="Gene3D" id="3.30.360.10">
    <property type="entry name" value="Dihydrodipicolinate Reductase, domain 2"/>
    <property type="match status" value="1"/>
</dbReference>
<protein>
    <submittedName>
        <fullName evidence="6">Oxidoreductase</fullName>
    </submittedName>
</protein>
<dbReference type="InterPro" id="IPR055170">
    <property type="entry name" value="GFO_IDH_MocA-like_dom"/>
</dbReference>
<dbReference type="OrthoDB" id="256869at2"/>
<feature type="domain" description="GFO/IDH/MocA-like oxidoreductase" evidence="5">
    <location>
        <begin position="140"/>
        <end position="260"/>
    </location>
</feature>
<dbReference type="PANTHER" id="PTHR43708:SF5">
    <property type="entry name" value="CONSERVED EXPRESSED OXIDOREDUCTASE (EUROFUNG)-RELATED"/>
    <property type="match status" value="1"/>
</dbReference>
<proteinExistence type="inferred from homology"/>
<dbReference type="RefSeq" id="WP_110105272.1">
    <property type="nucleotide sequence ID" value="NZ_JACBZZ010000001.1"/>
</dbReference>
<dbReference type="SUPFAM" id="SSF51735">
    <property type="entry name" value="NAD(P)-binding Rossmann-fold domains"/>
    <property type="match status" value="1"/>
</dbReference>
<keyword evidence="3" id="KW-0520">NAD</keyword>
<evidence type="ECO:0000259" key="5">
    <source>
        <dbReference type="Pfam" id="PF22725"/>
    </source>
</evidence>
<evidence type="ECO:0000259" key="4">
    <source>
        <dbReference type="Pfam" id="PF01408"/>
    </source>
</evidence>
<dbReference type="InterPro" id="IPR051317">
    <property type="entry name" value="Gfo/Idh/MocA_oxidoreduct"/>
</dbReference>
<organism evidence="6 7">
    <name type="scientific">Arthrobacter psychrochitiniphilus</name>
    <dbReference type="NCBI Taxonomy" id="291045"/>
    <lineage>
        <taxon>Bacteria</taxon>
        <taxon>Bacillati</taxon>
        <taxon>Actinomycetota</taxon>
        <taxon>Actinomycetes</taxon>
        <taxon>Micrococcales</taxon>
        <taxon>Micrococcaceae</taxon>
        <taxon>Arthrobacter</taxon>
    </lineage>
</organism>
<keyword evidence="2" id="KW-0560">Oxidoreductase</keyword>
<sequence>MEQRIRTAVLGYGLAGSVFHAPSIAALDTFSLDVIVTSDPARQAAALAAHPSARVLSREEWDSATGDGANSHENLDLVVVATPPATHVRLASRALAAGCAVVVDKPFTPSSAEGEALIALAKARGQILTTYQNRRWDGEYLTLVKLLADGALGSVHRFESRLERWQPVITKAWKAQATVDAGGGILFDLGTHLIDQALELFGPVTRVHGELAARRPAEMADDDAFVALEHANGVISHLWMNLTAAHKGPRLRVLGSEGAYVKQDGDIQEAQLQAGIRPGDASYGVESPEQWGNVWRAGEAAPVPTERGDFSVFYELLADAISQGGPVPVDPADSVEGLKIIELIRASAGRSLPGSATSGSATSASADS</sequence>
<dbReference type="SUPFAM" id="SSF55347">
    <property type="entry name" value="Glyceraldehyde-3-phosphate dehydrogenase-like, C-terminal domain"/>
    <property type="match status" value="1"/>
</dbReference>